<dbReference type="STRING" id="1114924.SAMN05216258_112136"/>
<dbReference type="PRINTS" id="PR00081">
    <property type="entry name" value="GDHRDH"/>
</dbReference>
<dbReference type="PROSITE" id="PS00061">
    <property type="entry name" value="ADH_SHORT"/>
    <property type="match status" value="1"/>
</dbReference>
<dbReference type="EMBL" id="FOQH01000012">
    <property type="protein sequence ID" value="SFJ04479.1"/>
    <property type="molecule type" value="Genomic_DNA"/>
</dbReference>
<evidence type="ECO:0000313" key="3">
    <source>
        <dbReference type="Proteomes" id="UP000199377"/>
    </source>
</evidence>
<dbReference type="Gene3D" id="3.40.50.720">
    <property type="entry name" value="NAD(P)-binding Rossmann-like Domain"/>
    <property type="match status" value="1"/>
</dbReference>
<reference evidence="2 3" key="1">
    <citation type="submission" date="2016-10" db="EMBL/GenBank/DDBJ databases">
        <authorList>
            <person name="de Groot N.N."/>
        </authorList>
    </citation>
    <scope>NUCLEOTIDE SEQUENCE [LARGE SCALE GENOMIC DNA]</scope>
    <source>
        <strain evidence="2 3">CGMCC 1.11030</strain>
    </source>
</reference>
<dbReference type="PANTHER" id="PTHR43313">
    <property type="entry name" value="SHORT-CHAIN DEHYDROGENASE/REDUCTASE FAMILY 9C"/>
    <property type="match status" value="1"/>
</dbReference>
<dbReference type="Pfam" id="PF00106">
    <property type="entry name" value="adh_short"/>
    <property type="match status" value="1"/>
</dbReference>
<comment type="similarity">
    <text evidence="1">Belongs to the short-chain dehydrogenases/reductases (SDR) family.</text>
</comment>
<accession>A0A1I3N5J7</accession>
<dbReference type="GO" id="GO:0008202">
    <property type="term" value="P:steroid metabolic process"/>
    <property type="evidence" value="ECO:0007669"/>
    <property type="project" value="TreeGrafter"/>
</dbReference>
<gene>
    <name evidence="2" type="ORF">SAMN05216258_112136</name>
</gene>
<dbReference type="InterPro" id="IPR036291">
    <property type="entry name" value="NAD(P)-bd_dom_sf"/>
</dbReference>
<dbReference type="GO" id="GO:0016491">
    <property type="term" value="F:oxidoreductase activity"/>
    <property type="evidence" value="ECO:0007669"/>
    <property type="project" value="TreeGrafter"/>
</dbReference>
<evidence type="ECO:0000313" key="2">
    <source>
        <dbReference type="EMBL" id="SFJ04479.1"/>
    </source>
</evidence>
<keyword evidence="3" id="KW-1185">Reference proteome</keyword>
<dbReference type="PRINTS" id="PR00080">
    <property type="entry name" value="SDRFAMILY"/>
</dbReference>
<organism evidence="2 3">
    <name type="scientific">Albimonas pacifica</name>
    <dbReference type="NCBI Taxonomy" id="1114924"/>
    <lineage>
        <taxon>Bacteria</taxon>
        <taxon>Pseudomonadati</taxon>
        <taxon>Pseudomonadota</taxon>
        <taxon>Alphaproteobacteria</taxon>
        <taxon>Rhodobacterales</taxon>
        <taxon>Paracoccaceae</taxon>
        <taxon>Albimonas</taxon>
    </lineage>
</organism>
<dbReference type="AlphaFoldDB" id="A0A1I3N5J7"/>
<dbReference type="SUPFAM" id="SSF51735">
    <property type="entry name" value="NAD(P)-binding Rossmann-fold domains"/>
    <property type="match status" value="1"/>
</dbReference>
<protein>
    <submittedName>
        <fullName evidence="2">Short-chain dehydrogenase</fullName>
    </submittedName>
</protein>
<evidence type="ECO:0000256" key="1">
    <source>
        <dbReference type="RuleBase" id="RU000363"/>
    </source>
</evidence>
<dbReference type="OrthoDB" id="9793825at2"/>
<dbReference type="InterPro" id="IPR002347">
    <property type="entry name" value="SDR_fam"/>
</dbReference>
<proteinExistence type="inferred from homology"/>
<dbReference type="RefSeq" id="WP_092864704.1">
    <property type="nucleotide sequence ID" value="NZ_FOQH01000012.1"/>
</dbReference>
<sequence length="282" mass="31208">MTSRTVLITGCSSGIGLDMARTLGARGWRVLAACRRPEDAERLAAEGLETLVLDYADPESVARAAEETLARTGGRLDALVNNGAFAIPAPLEDIPREGMREIFETNLIGWHDLTRRLLPALRESRGRVVNVSSVLGFLSLRYRGAYNATKFALEGWSDALRRELEGPESPAPGCRVVLIEPGPIRSAFRRNSLIASRRWAAREGSAWSRAWEEKILPRLEAEESRTSARFELGPEAVTARAIHALESARPRARYFVTAPTWVAALARLAPTRLQDRLFRGDH</sequence>
<dbReference type="Proteomes" id="UP000199377">
    <property type="component" value="Unassembled WGS sequence"/>
</dbReference>
<dbReference type="PANTHER" id="PTHR43313:SF1">
    <property type="entry name" value="3BETA-HYDROXYSTEROID DEHYDROGENASE DHS-16"/>
    <property type="match status" value="1"/>
</dbReference>
<dbReference type="CDD" id="cd05374">
    <property type="entry name" value="17beta-HSD-like_SDR_c"/>
    <property type="match status" value="1"/>
</dbReference>
<dbReference type="InterPro" id="IPR020904">
    <property type="entry name" value="Sc_DH/Rdtase_CS"/>
</dbReference>
<name>A0A1I3N5J7_9RHOB</name>